<keyword evidence="5" id="KW-1185">Reference proteome</keyword>
<accession>A0ABN1GLW4</accession>
<dbReference type="Proteomes" id="UP001500957">
    <property type="component" value="Unassembled WGS sequence"/>
</dbReference>
<dbReference type="InterPro" id="IPR041698">
    <property type="entry name" value="Methyltransf_25"/>
</dbReference>
<dbReference type="SUPFAM" id="SSF53335">
    <property type="entry name" value="S-adenosyl-L-methionine-dependent methyltransferases"/>
    <property type="match status" value="1"/>
</dbReference>
<comment type="caution">
    <text evidence="4">The sequence shown here is derived from an EMBL/GenBank/DDBJ whole genome shotgun (WGS) entry which is preliminary data.</text>
</comment>
<gene>
    <name evidence="4" type="ORF">GCM10009547_15100</name>
</gene>
<dbReference type="RefSeq" id="WP_344603240.1">
    <property type="nucleotide sequence ID" value="NZ_BAAAHE010000011.1"/>
</dbReference>
<evidence type="ECO:0000313" key="5">
    <source>
        <dbReference type="Proteomes" id="UP001500957"/>
    </source>
</evidence>
<name>A0ABN1GLW4_9ACTN</name>
<dbReference type="CDD" id="cd02440">
    <property type="entry name" value="AdoMet_MTases"/>
    <property type="match status" value="1"/>
</dbReference>
<evidence type="ECO:0000313" key="4">
    <source>
        <dbReference type="EMBL" id="GAA0614227.1"/>
    </source>
</evidence>
<evidence type="ECO:0000256" key="1">
    <source>
        <dbReference type="ARBA" id="ARBA00022679"/>
    </source>
</evidence>
<dbReference type="Gene3D" id="3.40.50.150">
    <property type="entry name" value="Vaccinia Virus protein VP39"/>
    <property type="match status" value="1"/>
</dbReference>
<evidence type="ECO:0000259" key="3">
    <source>
        <dbReference type="Pfam" id="PF13649"/>
    </source>
</evidence>
<organism evidence="4 5">
    <name type="scientific">Sporichthya brevicatena</name>
    <dbReference type="NCBI Taxonomy" id="171442"/>
    <lineage>
        <taxon>Bacteria</taxon>
        <taxon>Bacillati</taxon>
        <taxon>Actinomycetota</taxon>
        <taxon>Actinomycetes</taxon>
        <taxon>Sporichthyales</taxon>
        <taxon>Sporichthyaceae</taxon>
        <taxon>Sporichthya</taxon>
    </lineage>
</organism>
<dbReference type="Pfam" id="PF13649">
    <property type="entry name" value="Methyltransf_25"/>
    <property type="match status" value="1"/>
</dbReference>
<reference evidence="4 5" key="1">
    <citation type="journal article" date="2019" name="Int. J. Syst. Evol. Microbiol.">
        <title>The Global Catalogue of Microorganisms (GCM) 10K type strain sequencing project: providing services to taxonomists for standard genome sequencing and annotation.</title>
        <authorList>
            <consortium name="The Broad Institute Genomics Platform"/>
            <consortium name="The Broad Institute Genome Sequencing Center for Infectious Disease"/>
            <person name="Wu L."/>
            <person name="Ma J."/>
        </authorList>
    </citation>
    <scope>NUCLEOTIDE SEQUENCE [LARGE SCALE GENOMIC DNA]</scope>
    <source>
        <strain evidence="4 5">JCM 10671</strain>
    </source>
</reference>
<proteinExistence type="predicted"/>
<evidence type="ECO:0000256" key="2">
    <source>
        <dbReference type="SAM" id="MobiDB-lite"/>
    </source>
</evidence>
<sequence length="213" mass="23001">MAKDIDWDARYAADPALWGEQPNQFVRARVADAEPGRAVDLACGNGRNAVWLARRGWHVEAVDISSVAIEQAQQRSERAGVHVDWEVGDVLAWTPAEPLDLVLIVYLHMEMPELTGVIARAATWLRPGGRLLYVGHSRTNLTRGVGGPSNPEVLAEIADLAGAAEGLRVLALQHLLRETEAGTAVDILLEVTTWDGPEPTGNPDPGHLKPPAP</sequence>
<dbReference type="PANTHER" id="PTHR43861:SF3">
    <property type="entry name" value="PUTATIVE (AFU_ORTHOLOGUE AFUA_2G14390)-RELATED"/>
    <property type="match status" value="1"/>
</dbReference>
<keyword evidence="1" id="KW-0808">Transferase</keyword>
<protein>
    <recommendedName>
        <fullName evidence="3">Methyltransferase domain-containing protein</fullName>
    </recommendedName>
</protein>
<feature type="region of interest" description="Disordered" evidence="2">
    <location>
        <begin position="193"/>
        <end position="213"/>
    </location>
</feature>
<dbReference type="InterPro" id="IPR029063">
    <property type="entry name" value="SAM-dependent_MTases_sf"/>
</dbReference>
<feature type="domain" description="Methyltransferase" evidence="3">
    <location>
        <begin position="39"/>
        <end position="129"/>
    </location>
</feature>
<dbReference type="EMBL" id="BAAAHE010000011">
    <property type="protein sequence ID" value="GAA0614227.1"/>
    <property type="molecule type" value="Genomic_DNA"/>
</dbReference>
<dbReference type="PANTHER" id="PTHR43861">
    <property type="entry name" value="TRANS-ACONITATE 2-METHYLTRANSFERASE-RELATED"/>
    <property type="match status" value="1"/>
</dbReference>